<dbReference type="PANTHER" id="PTHR31116:SF25">
    <property type="entry name" value="DNA GLYCOSYLASE SUPERFAMILY PROTEIN"/>
    <property type="match status" value="1"/>
</dbReference>
<dbReference type="Proteomes" id="UP001327560">
    <property type="component" value="Chromosome 8"/>
</dbReference>
<evidence type="ECO:0000313" key="3">
    <source>
        <dbReference type="EMBL" id="WOL16938.1"/>
    </source>
</evidence>
<feature type="compositionally biased region" description="Basic and acidic residues" evidence="2">
    <location>
        <begin position="32"/>
        <end position="41"/>
    </location>
</feature>
<reference evidence="3 4" key="1">
    <citation type="submission" date="2023-10" db="EMBL/GenBank/DDBJ databases">
        <title>Chromosome-scale genome assembly provides insights into flower coloration mechanisms of Canna indica.</title>
        <authorList>
            <person name="Li C."/>
        </authorList>
    </citation>
    <scope>NUCLEOTIDE SEQUENCE [LARGE SCALE GENOMIC DNA]</scope>
    <source>
        <tissue evidence="3">Flower</tissue>
    </source>
</reference>
<dbReference type="AlphaFoldDB" id="A0AAQ3KXJ1"/>
<sequence length="313" mass="35208">MESRSESKTGSNPRSVRRPTAVRARVAPARKVRLESGRDVSEDGSSSASGFSWGRSAVDARSLDSRSRRNGVKPVKIVTEGHGEAEVVPSLPLELVISKRRCTWITAYSEPIYISFHDEEWGVPVYDDQRLFELLVLSAALSEFSWSTILNKRDKFRNLLDNFDPVSVSKFTEKKILSLRSSGIVLSEQKLRAVVENARHMLKVIDEFGSFSNYCWSFVNHKPIINGFRYARQVPVKSPKAEIISKDLMRRGFRCVGPTIIYSFMQAAGMVNDHLSSCFRFRDFRASCCSQLKINANATSLGKSLNQAFVLQA</sequence>
<dbReference type="SUPFAM" id="SSF48150">
    <property type="entry name" value="DNA-glycosylase"/>
    <property type="match status" value="1"/>
</dbReference>
<proteinExistence type="predicted"/>
<evidence type="ECO:0008006" key="5">
    <source>
        <dbReference type="Google" id="ProtNLM"/>
    </source>
</evidence>
<accession>A0AAQ3KXJ1</accession>
<evidence type="ECO:0000313" key="4">
    <source>
        <dbReference type="Proteomes" id="UP001327560"/>
    </source>
</evidence>
<dbReference type="Pfam" id="PF03352">
    <property type="entry name" value="Adenine_glyco"/>
    <property type="match status" value="1"/>
</dbReference>
<dbReference type="PANTHER" id="PTHR31116">
    <property type="entry name" value="OS04G0501200 PROTEIN"/>
    <property type="match status" value="1"/>
</dbReference>
<evidence type="ECO:0000256" key="1">
    <source>
        <dbReference type="PIRSR" id="PIRSR605019-1"/>
    </source>
</evidence>
<dbReference type="GO" id="GO:0008725">
    <property type="term" value="F:DNA-3-methyladenine glycosylase activity"/>
    <property type="evidence" value="ECO:0007669"/>
    <property type="project" value="InterPro"/>
</dbReference>
<feature type="binding site" evidence="1">
    <location>
        <position position="102"/>
    </location>
    <ligand>
        <name>Zn(2+)</name>
        <dbReference type="ChEBI" id="CHEBI:29105"/>
    </ligand>
</feature>
<dbReference type="GO" id="GO:0046872">
    <property type="term" value="F:metal ion binding"/>
    <property type="evidence" value="ECO:0007669"/>
    <property type="project" value="UniProtKB-KW"/>
</dbReference>
<dbReference type="GO" id="GO:0006284">
    <property type="term" value="P:base-excision repair"/>
    <property type="evidence" value="ECO:0007669"/>
    <property type="project" value="InterPro"/>
</dbReference>
<keyword evidence="1" id="KW-0862">Zinc</keyword>
<organism evidence="3 4">
    <name type="scientific">Canna indica</name>
    <name type="common">Indian-shot</name>
    <dbReference type="NCBI Taxonomy" id="4628"/>
    <lineage>
        <taxon>Eukaryota</taxon>
        <taxon>Viridiplantae</taxon>
        <taxon>Streptophyta</taxon>
        <taxon>Embryophyta</taxon>
        <taxon>Tracheophyta</taxon>
        <taxon>Spermatophyta</taxon>
        <taxon>Magnoliopsida</taxon>
        <taxon>Liliopsida</taxon>
        <taxon>Zingiberales</taxon>
        <taxon>Cannaceae</taxon>
        <taxon>Canna</taxon>
    </lineage>
</organism>
<feature type="binding site" evidence="1">
    <location>
        <position position="274"/>
    </location>
    <ligand>
        <name>Zn(2+)</name>
        <dbReference type="ChEBI" id="CHEBI:29105"/>
    </ligand>
</feature>
<dbReference type="EMBL" id="CP136897">
    <property type="protein sequence ID" value="WOL16938.1"/>
    <property type="molecule type" value="Genomic_DNA"/>
</dbReference>
<dbReference type="Gene3D" id="1.10.340.30">
    <property type="entry name" value="Hypothetical protein, domain 2"/>
    <property type="match status" value="1"/>
</dbReference>
<feature type="compositionally biased region" description="Low complexity" evidence="2">
    <location>
        <begin position="18"/>
        <end position="29"/>
    </location>
</feature>
<dbReference type="InterPro" id="IPR005019">
    <property type="entry name" value="Adenine_glyco"/>
</dbReference>
<evidence type="ECO:0000256" key="2">
    <source>
        <dbReference type="SAM" id="MobiDB-lite"/>
    </source>
</evidence>
<feature type="binding site" evidence="1">
    <location>
        <position position="117"/>
    </location>
    <ligand>
        <name>Zn(2+)</name>
        <dbReference type="ChEBI" id="CHEBI:29105"/>
    </ligand>
</feature>
<keyword evidence="4" id="KW-1185">Reference proteome</keyword>
<gene>
    <name evidence="3" type="ORF">Cni_G25726</name>
</gene>
<dbReference type="InterPro" id="IPR011257">
    <property type="entry name" value="DNA_glycosylase"/>
</dbReference>
<name>A0AAQ3KXJ1_9LILI</name>
<protein>
    <recommendedName>
        <fullName evidence="5">DNA-3-methyladenine glycosylase I</fullName>
    </recommendedName>
</protein>
<feature type="compositionally biased region" description="Low complexity" evidence="2">
    <location>
        <begin position="43"/>
        <end position="53"/>
    </location>
</feature>
<feature type="binding site" evidence="1">
    <location>
        <position position="278"/>
    </location>
    <ligand>
        <name>Zn(2+)</name>
        <dbReference type="ChEBI" id="CHEBI:29105"/>
    </ligand>
</feature>
<keyword evidence="1" id="KW-0479">Metal-binding</keyword>
<feature type="region of interest" description="Disordered" evidence="2">
    <location>
        <begin position="1"/>
        <end position="53"/>
    </location>
</feature>